<organism evidence="3 4">
    <name type="scientific">Natronococcus occultus SP4</name>
    <dbReference type="NCBI Taxonomy" id="694430"/>
    <lineage>
        <taxon>Archaea</taxon>
        <taxon>Methanobacteriati</taxon>
        <taxon>Methanobacteriota</taxon>
        <taxon>Stenosarchaea group</taxon>
        <taxon>Halobacteria</taxon>
        <taxon>Halobacteriales</taxon>
        <taxon>Natrialbaceae</taxon>
        <taxon>Natronococcus</taxon>
    </lineage>
</organism>
<evidence type="ECO:0000313" key="3">
    <source>
        <dbReference type="EMBL" id="AGB36369.1"/>
    </source>
</evidence>
<gene>
    <name evidence="3" type="ORF">Natoc_0507</name>
</gene>
<dbReference type="RefSeq" id="WP_015319825.1">
    <property type="nucleotide sequence ID" value="NC_019974.1"/>
</dbReference>
<dbReference type="PROSITE" id="PS51257">
    <property type="entry name" value="PROKAR_LIPOPROTEIN"/>
    <property type="match status" value="1"/>
</dbReference>
<dbReference type="EMBL" id="CP003929">
    <property type="protein sequence ID" value="AGB36369.1"/>
    <property type="molecule type" value="Genomic_DNA"/>
</dbReference>
<evidence type="ECO:0000259" key="2">
    <source>
        <dbReference type="Pfam" id="PF24041"/>
    </source>
</evidence>
<protein>
    <recommendedName>
        <fullName evidence="2">DUF7350 domain-containing protein</fullName>
    </recommendedName>
</protein>
<feature type="domain" description="DUF7350" evidence="2">
    <location>
        <begin position="250"/>
        <end position="367"/>
    </location>
</feature>
<feature type="compositionally biased region" description="Basic and acidic residues" evidence="1">
    <location>
        <begin position="211"/>
        <end position="241"/>
    </location>
</feature>
<sequence length="372" mass="40157">MRRRDVLAAGGLSLSLAGCLDVLEREDAWRELVVDPPGGVYVPPKVDEMLPLGDATVDGLAVSLAATRPHSFWTVAGEERTRADVREHHDVHLMATVADAETGLPVPTSVETTVRGPEERIDGRALWPMLSQRMGFHYGDNVPLGGDGPRTVTVKIDPADVEATGGLADRLETARTVDVEFEYAAEEIESLERRLIDEDEGRGEAGAVEPMAHDHGSESGHDHESGNGHGQHENHDDHGDAREPILEDAVDAWLGTARSGDLEFGIGLDDSDGDEIAVVVSVHTRHNEFPVPFAGLSVAPVRDGSPGETTALTERLDAELGHHYGAVLERERLEATAELAVVLDATPQLSRHEGYETAFFDREPATLAIDLE</sequence>
<accession>L0JWA1</accession>
<dbReference type="AlphaFoldDB" id="L0JWA1"/>
<dbReference type="Gene3D" id="2.60.40.2480">
    <property type="entry name" value="Periplasmic metal-binding protein Tp34-type"/>
    <property type="match status" value="1"/>
</dbReference>
<reference evidence="3 4" key="1">
    <citation type="submission" date="2012-11" db="EMBL/GenBank/DDBJ databases">
        <title>FINISHED of Natronococcus occultus SP4, DSM 3396.</title>
        <authorList>
            <consortium name="DOE Joint Genome Institute"/>
            <person name="Eisen J."/>
            <person name="Huntemann M."/>
            <person name="Wei C.-L."/>
            <person name="Han J."/>
            <person name="Detter J.C."/>
            <person name="Han C."/>
            <person name="Tapia R."/>
            <person name="Chen A."/>
            <person name="Kyrpides N."/>
            <person name="Mavromatis K."/>
            <person name="Markowitz V."/>
            <person name="Szeto E."/>
            <person name="Ivanova N."/>
            <person name="Mikhailova N."/>
            <person name="Ovchinnikova G."/>
            <person name="Pagani I."/>
            <person name="Pati A."/>
            <person name="Goodwin L."/>
            <person name="Nordberg H.P."/>
            <person name="Cantor M.N."/>
            <person name="Hua S.X."/>
            <person name="Woyke T."/>
            <person name="Eisen J."/>
            <person name="Klenk H.-P."/>
            <person name="Klenk H.-P."/>
        </authorList>
    </citation>
    <scope>NUCLEOTIDE SEQUENCE [LARGE SCALE GENOMIC DNA]</scope>
    <source>
        <strain evidence="3 4">SP4</strain>
    </source>
</reference>
<dbReference type="InterPro" id="IPR055774">
    <property type="entry name" value="DUF7350"/>
</dbReference>
<name>L0JWA1_9EURY</name>
<dbReference type="GeneID" id="14405535"/>
<keyword evidence="4" id="KW-1185">Reference proteome</keyword>
<dbReference type="Pfam" id="PF24041">
    <property type="entry name" value="DUF7350"/>
    <property type="match status" value="1"/>
</dbReference>
<proteinExistence type="predicted"/>
<dbReference type="Proteomes" id="UP000010878">
    <property type="component" value="Chromosome"/>
</dbReference>
<dbReference type="HOGENOM" id="CLU_043006_0_0_2"/>
<evidence type="ECO:0000256" key="1">
    <source>
        <dbReference type="SAM" id="MobiDB-lite"/>
    </source>
</evidence>
<dbReference type="InterPro" id="IPR038482">
    <property type="entry name" value="Tp34-type_sf"/>
</dbReference>
<dbReference type="STRING" id="694430.Natoc_0507"/>
<dbReference type="KEGG" id="nou:Natoc_0507"/>
<dbReference type="eggNOG" id="arCOG04511">
    <property type="taxonomic scope" value="Archaea"/>
</dbReference>
<feature type="region of interest" description="Disordered" evidence="1">
    <location>
        <begin position="207"/>
        <end position="241"/>
    </location>
</feature>
<evidence type="ECO:0000313" key="4">
    <source>
        <dbReference type="Proteomes" id="UP000010878"/>
    </source>
</evidence>
<dbReference type="OrthoDB" id="156174at2157"/>